<gene>
    <name evidence="2" type="primary">suox</name>
    <name evidence="2" type="ORF">DAT39_001527</name>
</gene>
<keyword evidence="1" id="KW-0812">Transmembrane</keyword>
<feature type="non-terminal residue" evidence="2">
    <location>
        <position position="1"/>
    </location>
</feature>
<feature type="transmembrane region" description="Helical" evidence="1">
    <location>
        <begin position="118"/>
        <end position="137"/>
    </location>
</feature>
<sequence length="141" mass="15285">LMFTGDSAILGNSDTEAIDILHDIACVASPYGLKINVDKIKILITMGQRSMGTQILQFPSAMQYLRHCKGFAHVSFLTASRKLKSPIPAVSAWSGFVALRSGSSSQDHHYSRFKGSKFRYAITGLVVGTGAVLAYGVHHNK</sequence>
<comment type="caution">
    <text evidence="2">The sequence shown here is derived from an EMBL/GenBank/DDBJ whole genome shotgun (WGS) entry which is preliminary data.</text>
</comment>
<accession>A0A8J4UFN8</accession>
<reference evidence="2" key="1">
    <citation type="submission" date="2020-07" db="EMBL/GenBank/DDBJ databases">
        <title>Clarias magur genome sequencing, assembly and annotation.</title>
        <authorList>
            <person name="Kushwaha B."/>
            <person name="Kumar R."/>
            <person name="Das P."/>
            <person name="Joshi C.G."/>
            <person name="Kumar D."/>
            <person name="Nagpure N.S."/>
            <person name="Pandey M."/>
            <person name="Agarwal S."/>
            <person name="Srivastava S."/>
            <person name="Singh M."/>
            <person name="Sahoo L."/>
            <person name="Jayasankar P."/>
            <person name="Meher P.K."/>
            <person name="Koringa P.G."/>
            <person name="Iquebal M.A."/>
            <person name="Das S.P."/>
            <person name="Bit A."/>
            <person name="Patnaik S."/>
            <person name="Patel N."/>
            <person name="Shah T.M."/>
            <person name="Hinsu A."/>
            <person name="Jena J.K."/>
        </authorList>
    </citation>
    <scope>NUCLEOTIDE SEQUENCE</scope>
    <source>
        <strain evidence="2">CIFAMagur01</strain>
        <tissue evidence="2">Testis</tissue>
    </source>
</reference>
<protein>
    <submittedName>
        <fullName evidence="2">Sulfite oxidase, mitochondrial</fullName>
    </submittedName>
</protein>
<keyword evidence="1" id="KW-0472">Membrane</keyword>
<dbReference type="Proteomes" id="UP000727407">
    <property type="component" value="Unassembled WGS sequence"/>
</dbReference>
<evidence type="ECO:0000313" key="2">
    <source>
        <dbReference type="EMBL" id="KAF5908743.1"/>
    </source>
</evidence>
<dbReference type="OrthoDB" id="10051395at2759"/>
<organism evidence="2 3">
    <name type="scientific">Clarias magur</name>
    <name type="common">Asian catfish</name>
    <name type="synonym">Macropteronotus magur</name>
    <dbReference type="NCBI Taxonomy" id="1594786"/>
    <lineage>
        <taxon>Eukaryota</taxon>
        <taxon>Metazoa</taxon>
        <taxon>Chordata</taxon>
        <taxon>Craniata</taxon>
        <taxon>Vertebrata</taxon>
        <taxon>Euteleostomi</taxon>
        <taxon>Actinopterygii</taxon>
        <taxon>Neopterygii</taxon>
        <taxon>Teleostei</taxon>
        <taxon>Ostariophysi</taxon>
        <taxon>Siluriformes</taxon>
        <taxon>Clariidae</taxon>
        <taxon>Clarias</taxon>
    </lineage>
</organism>
<feature type="non-terminal residue" evidence="2">
    <location>
        <position position="141"/>
    </location>
</feature>
<evidence type="ECO:0000313" key="3">
    <source>
        <dbReference type="Proteomes" id="UP000727407"/>
    </source>
</evidence>
<name>A0A8J4UFN8_CLAMG</name>
<dbReference type="EMBL" id="QNUK01000011">
    <property type="protein sequence ID" value="KAF5908743.1"/>
    <property type="molecule type" value="Genomic_DNA"/>
</dbReference>
<keyword evidence="1" id="KW-1133">Transmembrane helix</keyword>
<dbReference type="AlphaFoldDB" id="A0A8J4UFN8"/>
<proteinExistence type="predicted"/>
<keyword evidence="3" id="KW-1185">Reference proteome</keyword>
<evidence type="ECO:0000256" key="1">
    <source>
        <dbReference type="SAM" id="Phobius"/>
    </source>
</evidence>